<dbReference type="FunCoup" id="A0A286U704">
    <property type="interactions" value="37"/>
</dbReference>
<dbReference type="EMBL" id="NBII01000010">
    <property type="protein sequence ID" value="PAV15345.1"/>
    <property type="molecule type" value="Genomic_DNA"/>
</dbReference>
<dbReference type="InParanoid" id="A0A286U704"/>
<dbReference type="InterPro" id="IPR007849">
    <property type="entry name" value="ATP10"/>
</dbReference>
<reference evidence="2 3" key="1">
    <citation type="journal article" date="2017" name="Mol. Ecol.">
        <title>Comparative and population genomic landscape of Phellinus noxius: A hypervariable fungus causing root rot in trees.</title>
        <authorList>
            <person name="Chung C.L."/>
            <person name="Lee T.J."/>
            <person name="Akiba M."/>
            <person name="Lee H.H."/>
            <person name="Kuo T.H."/>
            <person name="Liu D."/>
            <person name="Ke H.M."/>
            <person name="Yokoi T."/>
            <person name="Roa M.B."/>
            <person name="Lu M.J."/>
            <person name="Chang Y.Y."/>
            <person name="Ann P.J."/>
            <person name="Tsai J.N."/>
            <person name="Chen C.Y."/>
            <person name="Tzean S.S."/>
            <person name="Ota Y."/>
            <person name="Hattori T."/>
            <person name="Sahashi N."/>
            <person name="Liou R.F."/>
            <person name="Kikuchi T."/>
            <person name="Tsai I.J."/>
        </authorList>
    </citation>
    <scope>NUCLEOTIDE SEQUENCE [LARGE SCALE GENOMIC DNA]</scope>
    <source>
        <strain evidence="2 3">FFPRI411160</strain>
    </source>
</reference>
<dbReference type="GO" id="GO:0033615">
    <property type="term" value="P:mitochondrial proton-transporting ATP synthase complex assembly"/>
    <property type="evidence" value="ECO:0007669"/>
    <property type="project" value="TreeGrafter"/>
</dbReference>
<evidence type="ECO:0000313" key="2">
    <source>
        <dbReference type="EMBL" id="PAV15345.1"/>
    </source>
</evidence>
<name>A0A286U704_9AGAM</name>
<dbReference type="PANTHER" id="PTHR28106:SF1">
    <property type="entry name" value="MITOCHONDRIAL ATPASE COMPLEX SUBUNIT ATP10"/>
    <property type="match status" value="1"/>
</dbReference>
<gene>
    <name evidence="2" type="ORF">PNOK_0910700</name>
</gene>
<organism evidence="2 3">
    <name type="scientific">Pyrrhoderma noxium</name>
    <dbReference type="NCBI Taxonomy" id="2282107"/>
    <lineage>
        <taxon>Eukaryota</taxon>
        <taxon>Fungi</taxon>
        <taxon>Dikarya</taxon>
        <taxon>Basidiomycota</taxon>
        <taxon>Agaricomycotina</taxon>
        <taxon>Agaricomycetes</taxon>
        <taxon>Hymenochaetales</taxon>
        <taxon>Hymenochaetaceae</taxon>
        <taxon>Pyrrhoderma</taxon>
    </lineage>
</organism>
<proteinExistence type="predicted"/>
<dbReference type="GO" id="GO:0005743">
    <property type="term" value="C:mitochondrial inner membrane"/>
    <property type="evidence" value="ECO:0007669"/>
    <property type="project" value="TreeGrafter"/>
</dbReference>
<protein>
    <submittedName>
        <fullName evidence="2">F1F0 ATP synthase assembly Atp10</fullName>
    </submittedName>
</protein>
<keyword evidence="3" id="KW-1185">Reference proteome</keyword>
<dbReference type="Proteomes" id="UP000217199">
    <property type="component" value="Unassembled WGS sequence"/>
</dbReference>
<dbReference type="AlphaFoldDB" id="A0A286U704"/>
<accession>A0A286U704</accession>
<evidence type="ECO:0000256" key="1">
    <source>
        <dbReference type="SAM" id="MobiDB-lite"/>
    </source>
</evidence>
<dbReference type="STRING" id="2282107.A0A286U704"/>
<dbReference type="OrthoDB" id="17089at2759"/>
<dbReference type="Pfam" id="PF05176">
    <property type="entry name" value="ATP-synt_10"/>
    <property type="match status" value="1"/>
</dbReference>
<feature type="compositionally biased region" description="Low complexity" evidence="1">
    <location>
        <begin position="76"/>
        <end position="109"/>
    </location>
</feature>
<feature type="region of interest" description="Disordered" evidence="1">
    <location>
        <begin position="68"/>
        <end position="112"/>
    </location>
</feature>
<comment type="caution">
    <text evidence="2">The sequence shown here is derived from an EMBL/GenBank/DDBJ whole genome shotgun (WGS) entry which is preliminary data.</text>
</comment>
<dbReference type="PANTHER" id="PTHR28106">
    <property type="entry name" value="MITOCHONDRIAL ATPASE COMPLEX SUBUNIT ATP10"/>
    <property type="match status" value="1"/>
</dbReference>
<evidence type="ECO:0000313" key="3">
    <source>
        <dbReference type="Proteomes" id="UP000217199"/>
    </source>
</evidence>
<sequence>MLPRAYATTSRSLLLLNNGNKGLLLKEKGVFYPPCRRLKSSSANRTNKAAKPLTSASVASLLSNASKTRTKTLSKATDTPNSDSDSTSSTSSTPSTSSASKSDTTTTNTGSPFFENQEVFLLPKALHKAGKGQQQQTFDKNDYELVEEIEVPAKFFAENPNLTYEQLDELLFPTLPYLPHPLGVDEPPTTYQKSWKESTLELMDQNKRMAQRKHIIKEATRGYFADLNATRKNGGKSWVAPKTLIRKDAAKYFPNIYGRTLASADIKHTAEMCKGKISVIALISTMVSNEHANSFIDLTHTQYHTNPYYNYIQINLEDNIAKAFLRTMYINSLRRQTPLALHGQYMLSGQNMEYLREPLGIGNRHVGYVYLVDADMKVRWAGGGLALKEEAESLRACTGVLLSRMGRGGVEASGK</sequence>